<feature type="region of interest" description="Disordered" evidence="1">
    <location>
        <begin position="1"/>
        <end position="29"/>
    </location>
</feature>
<feature type="region of interest" description="Disordered" evidence="1">
    <location>
        <begin position="52"/>
        <end position="79"/>
    </location>
</feature>
<reference evidence="2" key="1">
    <citation type="submission" date="2025-08" db="UniProtKB">
        <authorList>
            <consortium name="Ensembl"/>
        </authorList>
    </citation>
    <scope>IDENTIFICATION</scope>
</reference>
<organism evidence="2 3">
    <name type="scientific">Sus scrofa</name>
    <name type="common">Pig</name>
    <dbReference type="NCBI Taxonomy" id="9823"/>
    <lineage>
        <taxon>Eukaryota</taxon>
        <taxon>Metazoa</taxon>
        <taxon>Chordata</taxon>
        <taxon>Craniata</taxon>
        <taxon>Vertebrata</taxon>
        <taxon>Euteleostomi</taxon>
        <taxon>Mammalia</taxon>
        <taxon>Eutheria</taxon>
        <taxon>Laurasiatheria</taxon>
        <taxon>Artiodactyla</taxon>
        <taxon>Suina</taxon>
        <taxon>Suidae</taxon>
        <taxon>Sus</taxon>
    </lineage>
</organism>
<proteinExistence type="predicted"/>
<protein>
    <submittedName>
        <fullName evidence="2">Uncharacterized protein</fullName>
    </submittedName>
</protein>
<evidence type="ECO:0000313" key="3">
    <source>
        <dbReference type="Proteomes" id="UP000694720"/>
    </source>
</evidence>
<name>A0A8D1B218_PIG</name>
<evidence type="ECO:0000313" key="2">
    <source>
        <dbReference type="Ensembl" id="ENSSSCP00035038512.1"/>
    </source>
</evidence>
<dbReference type="Ensembl" id="ENSSSCT00035091834.1">
    <property type="protein sequence ID" value="ENSSSCP00035038512.1"/>
    <property type="gene ID" value="ENSSSCG00035068065.1"/>
</dbReference>
<dbReference type="Proteomes" id="UP000694720">
    <property type="component" value="Unplaced"/>
</dbReference>
<accession>A0A8D1B218</accession>
<sequence>PPEWGLSCARGWRKTPDQGPRARGAAASPTTFATSLGATWWISWSPRSRFKGPLVKPGRAQRGQAPGPAGSRVLPTSPPSFPTTMIWATTCGQTSFKVRLKGKGGCYEHG</sequence>
<dbReference type="AlphaFoldDB" id="A0A8D1B218"/>
<evidence type="ECO:0000256" key="1">
    <source>
        <dbReference type="SAM" id="MobiDB-lite"/>
    </source>
</evidence>